<name>A0A1I9LKK0_9CHLO</name>
<dbReference type="AlphaFoldDB" id="A0A1I9LKK0"/>
<accession>A0A1I9LKK0</accession>
<feature type="transmembrane region" description="Helical" evidence="1">
    <location>
        <begin position="6"/>
        <end position="26"/>
    </location>
</feature>
<sequence length="95" mass="11548">MFSPILFSQILVMIFYRFLFFFIDLLKIQRNSFYAFLKKGLSREISLKKPIFWSNTKFQIIFFSQYYKLIPIFSNPQLAIYQSKTFSCKLYVPVR</sequence>
<keyword evidence="1" id="KW-0472">Membrane</keyword>
<keyword evidence="1" id="KW-1133">Transmembrane helix</keyword>
<reference evidence="2" key="1">
    <citation type="journal article" date="2019" name="Mol. Phylogenet. Evol.">
        <title>Reassessment of the classification of bryopsidales (chlorophyta) based on chloroplast phylogenomic analyses.</title>
        <authorList>
            <person name="Cremen M.C."/>
            <person name="Leliaert F."/>
            <person name="West J."/>
            <person name="Lam D.W."/>
            <person name="Shimada S."/>
            <person name="Lopez-Bautista J.M."/>
            <person name="Verbruggen H."/>
        </authorList>
    </citation>
    <scope>NUCLEOTIDE SEQUENCE</scope>
</reference>
<dbReference type="GeneID" id="30512036"/>
<evidence type="ECO:0000256" key="1">
    <source>
        <dbReference type="SAM" id="Phobius"/>
    </source>
</evidence>
<organism evidence="2">
    <name type="scientific">Codium simulans</name>
    <dbReference type="NCBI Taxonomy" id="589376"/>
    <lineage>
        <taxon>Eukaryota</taxon>
        <taxon>Viridiplantae</taxon>
        <taxon>Chlorophyta</taxon>
        <taxon>core chlorophytes</taxon>
        <taxon>Ulvophyceae</taxon>
        <taxon>TCBD clade</taxon>
        <taxon>Bryopsidales</taxon>
        <taxon>Bryopsidineae</taxon>
        <taxon>Codiaceae</taxon>
        <taxon>Codium</taxon>
    </lineage>
</organism>
<dbReference type="SUPFAM" id="SSF64484">
    <property type="entry name" value="beta and beta-prime subunits of DNA dependent RNA-polymerase"/>
    <property type="match status" value="1"/>
</dbReference>
<keyword evidence="2" id="KW-0934">Plastid</keyword>
<keyword evidence="1" id="KW-0812">Transmembrane</keyword>
<evidence type="ECO:0000313" key="2">
    <source>
        <dbReference type="EMBL" id="ANJ70861.1"/>
    </source>
</evidence>
<dbReference type="RefSeq" id="YP_009326871.1">
    <property type="nucleotide sequence ID" value="NC_032043.1"/>
</dbReference>
<dbReference type="Gene3D" id="3.90.1100.10">
    <property type="match status" value="1"/>
</dbReference>
<keyword evidence="2" id="KW-0150">Chloroplast</keyword>
<geneLocation type="chloroplast" evidence="2"/>
<gene>
    <name evidence="2" type="primary">rpoB-a</name>
</gene>
<dbReference type="EMBL" id="KT946603">
    <property type="protein sequence ID" value="ANJ70861.1"/>
    <property type="molecule type" value="Genomic_DNA"/>
</dbReference>
<proteinExistence type="predicted"/>
<protein>
    <submittedName>
        <fullName evidence="2">Beta subunit of RNA polymerase</fullName>
    </submittedName>
</protein>